<dbReference type="Pfam" id="PF02954">
    <property type="entry name" value="HTH_8"/>
    <property type="match status" value="1"/>
</dbReference>
<evidence type="ECO:0000313" key="6">
    <source>
        <dbReference type="Proteomes" id="UP001300383"/>
    </source>
</evidence>
<evidence type="ECO:0000259" key="3">
    <source>
        <dbReference type="PROSITE" id="PS50045"/>
    </source>
</evidence>
<dbReference type="PANTHER" id="PTHR32071:SF57">
    <property type="entry name" value="C4-DICARBOXYLATE TRANSPORT TRANSCRIPTIONAL REGULATORY PROTEIN DCTD"/>
    <property type="match status" value="1"/>
</dbReference>
<dbReference type="InterPro" id="IPR013767">
    <property type="entry name" value="PAS_fold"/>
</dbReference>
<dbReference type="Pfam" id="PF00989">
    <property type="entry name" value="PAS"/>
    <property type="match status" value="1"/>
</dbReference>
<name>A0AAP4BAP7_9FIRM</name>
<dbReference type="InterPro" id="IPR009057">
    <property type="entry name" value="Homeodomain-like_sf"/>
</dbReference>
<dbReference type="SUPFAM" id="SSF52540">
    <property type="entry name" value="P-loop containing nucleoside triphosphate hydrolases"/>
    <property type="match status" value="1"/>
</dbReference>
<dbReference type="AlphaFoldDB" id="A0AAP4BAP7"/>
<dbReference type="InterPro" id="IPR002078">
    <property type="entry name" value="Sigma_54_int"/>
</dbReference>
<dbReference type="Gene3D" id="3.30.450.40">
    <property type="match status" value="1"/>
</dbReference>
<organism evidence="5 6">
    <name type="scientific">Fusibacillus kribbianus</name>
    <dbReference type="NCBI Taxonomy" id="3044208"/>
    <lineage>
        <taxon>Bacteria</taxon>
        <taxon>Bacillati</taxon>
        <taxon>Bacillota</taxon>
        <taxon>Clostridia</taxon>
        <taxon>Lachnospirales</taxon>
        <taxon>Lachnospiraceae</taxon>
        <taxon>Fusibacillus</taxon>
    </lineage>
</organism>
<evidence type="ECO:0000256" key="1">
    <source>
        <dbReference type="ARBA" id="ARBA00022741"/>
    </source>
</evidence>
<dbReference type="InterPro" id="IPR002197">
    <property type="entry name" value="HTH_Fis"/>
</dbReference>
<feature type="domain" description="Sigma-54 factor interaction" evidence="3">
    <location>
        <begin position="292"/>
        <end position="500"/>
    </location>
</feature>
<dbReference type="SUPFAM" id="SSF55785">
    <property type="entry name" value="PYP-like sensor domain (PAS domain)"/>
    <property type="match status" value="1"/>
</dbReference>
<evidence type="ECO:0000259" key="4">
    <source>
        <dbReference type="PROSITE" id="PS50112"/>
    </source>
</evidence>
<feature type="domain" description="PAS" evidence="4">
    <location>
        <begin position="165"/>
        <end position="197"/>
    </location>
</feature>
<gene>
    <name evidence="5" type="ORF">QJ036_09955</name>
</gene>
<comment type="caution">
    <text evidence="5">The sequence shown here is derived from an EMBL/GenBank/DDBJ whole genome shotgun (WGS) entry which is preliminary data.</text>
</comment>
<dbReference type="Proteomes" id="UP001300383">
    <property type="component" value="Unassembled WGS sequence"/>
</dbReference>
<dbReference type="Gene3D" id="1.10.10.60">
    <property type="entry name" value="Homeodomain-like"/>
    <property type="match status" value="1"/>
</dbReference>
<dbReference type="PROSITE" id="PS50045">
    <property type="entry name" value="SIGMA54_INTERACT_4"/>
    <property type="match status" value="1"/>
</dbReference>
<accession>A0AAP4BAP7</accession>
<reference evidence="5 6" key="1">
    <citation type="submission" date="2023-05" db="EMBL/GenBank/DDBJ databases">
        <title>[ruminococcus] sp. nov., isolated from a pig farm feces dump.</title>
        <authorList>
            <person name="Chang Y.-H."/>
        </authorList>
    </citation>
    <scope>NUCLEOTIDE SEQUENCE [LARGE SCALE GENOMIC DNA]</scope>
    <source>
        <strain evidence="5 6">YH-rum2234</strain>
    </source>
</reference>
<dbReference type="CDD" id="cd00130">
    <property type="entry name" value="PAS"/>
    <property type="match status" value="1"/>
</dbReference>
<dbReference type="EMBL" id="JASGBQ010000018">
    <property type="protein sequence ID" value="MDI9242789.1"/>
    <property type="molecule type" value="Genomic_DNA"/>
</dbReference>
<dbReference type="InterPro" id="IPR029016">
    <property type="entry name" value="GAF-like_dom_sf"/>
</dbReference>
<protein>
    <submittedName>
        <fullName evidence="5">Sigma 54-interacting transcriptional regulator</fullName>
    </submittedName>
</protein>
<dbReference type="GO" id="GO:0005524">
    <property type="term" value="F:ATP binding"/>
    <property type="evidence" value="ECO:0007669"/>
    <property type="project" value="UniProtKB-KW"/>
</dbReference>
<keyword evidence="6" id="KW-1185">Reference proteome</keyword>
<dbReference type="SUPFAM" id="SSF46689">
    <property type="entry name" value="Homeodomain-like"/>
    <property type="match status" value="1"/>
</dbReference>
<proteinExistence type="predicted"/>
<keyword evidence="2" id="KW-0067">ATP-binding</keyword>
<dbReference type="PANTHER" id="PTHR32071">
    <property type="entry name" value="TRANSCRIPTIONAL REGULATORY PROTEIN"/>
    <property type="match status" value="1"/>
</dbReference>
<dbReference type="Pfam" id="PF00158">
    <property type="entry name" value="Sigma54_activat"/>
    <property type="match status" value="1"/>
</dbReference>
<dbReference type="InterPro" id="IPR027417">
    <property type="entry name" value="P-loop_NTPase"/>
</dbReference>
<dbReference type="GO" id="GO:0043565">
    <property type="term" value="F:sequence-specific DNA binding"/>
    <property type="evidence" value="ECO:0007669"/>
    <property type="project" value="InterPro"/>
</dbReference>
<dbReference type="InterPro" id="IPR000014">
    <property type="entry name" value="PAS"/>
</dbReference>
<keyword evidence="1" id="KW-0547">Nucleotide-binding</keyword>
<dbReference type="Gene3D" id="3.30.450.20">
    <property type="entry name" value="PAS domain"/>
    <property type="match status" value="1"/>
</dbReference>
<dbReference type="RefSeq" id="WP_283231231.1">
    <property type="nucleotide sequence ID" value="NZ_JASGBQ010000018.1"/>
</dbReference>
<dbReference type="GO" id="GO:0006355">
    <property type="term" value="P:regulation of DNA-templated transcription"/>
    <property type="evidence" value="ECO:0007669"/>
    <property type="project" value="InterPro"/>
</dbReference>
<dbReference type="CDD" id="cd00569">
    <property type="entry name" value="HTH_Hin_like"/>
    <property type="match status" value="1"/>
</dbReference>
<dbReference type="PROSITE" id="PS50112">
    <property type="entry name" value="PAS"/>
    <property type="match status" value="1"/>
</dbReference>
<evidence type="ECO:0000256" key="2">
    <source>
        <dbReference type="ARBA" id="ARBA00022840"/>
    </source>
</evidence>
<sequence length="573" mass="65116">MGRELMPVSQTLLETIQDSVQQFAEAIAKTMDADVLIVDNNLNVIGKTGFYFRLYSPVDINCVVGQVLLGQKNIIIKDRKSYEPCRRCPAYEECQIAGLIGVPIFHETRAVGVIALVLPGHRIAETFREGCRAVSFLENMAELLSGMLNYNDEYTAARQMGLEREQVLDCLEEGVVCTDKSGVVLYYNQAFVSMFGFHENLRGENLLALLPHRILREYLQNRTAIRNLKISLEHGKRQFYGFLSCRELSACVDAKRLVFSFRSVSNIWADASAAGDGSMVTLEWCRGWLLNEEVIDRAKSLAVTDAPVLIEGPDLSLNEIAAKGVCNYSDRSAMGMVSVFCNNIYREFFEQFLFSRFGEIQRANHGTLLFHDVENLPLYLQERLLDFMKTKEIILDNSEVIKSDVRIVFTTTRDLKEMSEQGFFLEELYYRLADNKIQLSPVQCDRTRLAAMLDSGLEFYKARYGKPSVYLSKGVKLRLLNRSWEKNPNEIDKVLERIVRSGDGQVTEKDLAAMGIFHNGNDTVSAISEMEKEKIEKLLNSGYSKVEIARMLGIGRATLYRKMAEYHLNENNK</sequence>
<dbReference type="SUPFAM" id="SSF55781">
    <property type="entry name" value="GAF domain-like"/>
    <property type="match status" value="1"/>
</dbReference>
<dbReference type="Gene3D" id="3.40.50.300">
    <property type="entry name" value="P-loop containing nucleotide triphosphate hydrolases"/>
    <property type="match status" value="1"/>
</dbReference>
<evidence type="ECO:0000313" key="5">
    <source>
        <dbReference type="EMBL" id="MDI9242789.1"/>
    </source>
</evidence>
<dbReference type="InterPro" id="IPR035965">
    <property type="entry name" value="PAS-like_dom_sf"/>
</dbReference>